<dbReference type="NCBIfam" id="TIGR03668">
    <property type="entry name" value="Rv0121_F420"/>
    <property type="match status" value="1"/>
</dbReference>
<dbReference type="SUPFAM" id="SSF50475">
    <property type="entry name" value="FMN-binding split barrel"/>
    <property type="match status" value="1"/>
</dbReference>
<dbReference type="InterPro" id="IPR012349">
    <property type="entry name" value="Split_barrel_FMN-bd"/>
</dbReference>
<dbReference type="PANTHER" id="PTHR35176:SF2">
    <property type="entry name" value="F420H(2)-DEPENDENT REDUCTASE RV1155"/>
    <property type="match status" value="1"/>
</dbReference>
<keyword evidence="1" id="KW-0560">Oxidoreductase</keyword>
<dbReference type="Gene3D" id="2.30.110.10">
    <property type="entry name" value="Electron Transport, Fmn-binding Protein, Chain A"/>
    <property type="match status" value="1"/>
</dbReference>
<dbReference type="RefSeq" id="WP_209667016.1">
    <property type="nucleotide sequence ID" value="NZ_JAGGMS010000001.1"/>
</dbReference>
<sequence length="135" mass="15618">MRLSTEDCRTRFAGARVARLGTVTEDGTPHLVPVTFVLLHDEVYFAVDHKPKRTRDLRRLRNIAANPAVSFLADRYEDDWDQLWWVRADGHATVLDEHREAGAALREKYPQYRTTPPEGPIVRTTVTRWTGWSFV</sequence>
<dbReference type="PANTHER" id="PTHR35176">
    <property type="entry name" value="HEME OXYGENASE HI_0854-RELATED"/>
    <property type="match status" value="1"/>
</dbReference>
<dbReference type="Pfam" id="PF01243">
    <property type="entry name" value="PNPOx_N"/>
    <property type="match status" value="1"/>
</dbReference>
<feature type="domain" description="Pyridoxamine 5'-phosphate oxidase N-terminal" evidence="2">
    <location>
        <begin position="5"/>
        <end position="132"/>
    </location>
</feature>
<reference evidence="3 4" key="1">
    <citation type="submission" date="2021-03" db="EMBL/GenBank/DDBJ databases">
        <title>Sequencing the genomes of 1000 actinobacteria strains.</title>
        <authorList>
            <person name="Klenk H.-P."/>
        </authorList>
    </citation>
    <scope>NUCLEOTIDE SEQUENCE [LARGE SCALE GENOMIC DNA]</scope>
    <source>
        <strain evidence="3 4">DSM 45510</strain>
    </source>
</reference>
<dbReference type="InterPro" id="IPR052019">
    <property type="entry name" value="F420H2_bilvrd_red/Heme_oxyg"/>
</dbReference>
<accession>A0ABS4PWX4</accession>
<evidence type="ECO:0000259" key="2">
    <source>
        <dbReference type="Pfam" id="PF01243"/>
    </source>
</evidence>
<dbReference type="EMBL" id="JAGGMS010000001">
    <property type="protein sequence ID" value="MBP2183936.1"/>
    <property type="molecule type" value="Genomic_DNA"/>
</dbReference>
<gene>
    <name evidence="3" type="ORF">JOM49_005462</name>
</gene>
<evidence type="ECO:0000256" key="1">
    <source>
        <dbReference type="ARBA" id="ARBA00023002"/>
    </source>
</evidence>
<evidence type="ECO:0000313" key="3">
    <source>
        <dbReference type="EMBL" id="MBP2183936.1"/>
    </source>
</evidence>
<comment type="caution">
    <text evidence="3">The sequence shown here is derived from an EMBL/GenBank/DDBJ whole genome shotgun (WGS) entry which is preliminary data.</text>
</comment>
<evidence type="ECO:0000313" key="4">
    <source>
        <dbReference type="Proteomes" id="UP000741013"/>
    </source>
</evidence>
<keyword evidence="4" id="KW-1185">Reference proteome</keyword>
<organism evidence="3 4">
    <name type="scientific">Amycolatopsis magusensis</name>
    <dbReference type="NCBI Taxonomy" id="882444"/>
    <lineage>
        <taxon>Bacteria</taxon>
        <taxon>Bacillati</taxon>
        <taxon>Actinomycetota</taxon>
        <taxon>Actinomycetes</taxon>
        <taxon>Pseudonocardiales</taxon>
        <taxon>Pseudonocardiaceae</taxon>
        <taxon>Amycolatopsis</taxon>
    </lineage>
</organism>
<protein>
    <submittedName>
        <fullName evidence="3">PPOX class probable F420-dependent enzyme</fullName>
    </submittedName>
</protein>
<dbReference type="InterPro" id="IPR011576">
    <property type="entry name" value="Pyridox_Oxase_N"/>
</dbReference>
<dbReference type="InterPro" id="IPR019967">
    <property type="entry name" value="F420-dep_enz_PPOX_Rv0121"/>
</dbReference>
<dbReference type="Proteomes" id="UP000741013">
    <property type="component" value="Unassembled WGS sequence"/>
</dbReference>
<proteinExistence type="predicted"/>
<name>A0ABS4PWX4_9PSEU</name>